<sequence>MTFPVDERLRSTPMVPVRCRGCAAQVLVRKSSWAQTSIQWNAAATAACTERNSAPTAAGASLPQCSQLYESIADAVRSGDLPVLDEDTAR</sequence>
<comment type="caution">
    <text evidence="1">The sequence shown here is derived from an EMBL/GenBank/DDBJ whole genome shotgun (WGS) entry which is preliminary data.</text>
</comment>
<reference evidence="1 2" key="1">
    <citation type="submission" date="2020-04" db="EMBL/GenBank/DDBJ databases">
        <title>MicrobeNet Type strains.</title>
        <authorList>
            <person name="Nicholson A.C."/>
        </authorList>
    </citation>
    <scope>NUCLEOTIDE SEQUENCE [LARGE SCALE GENOMIC DNA]</scope>
    <source>
        <strain evidence="1 2">JCM 12354</strain>
    </source>
</reference>
<dbReference type="RefSeq" id="WP_067873571.1">
    <property type="nucleotide sequence ID" value="NZ_JAAXOP010000005.1"/>
</dbReference>
<gene>
    <name evidence="1" type="ORF">HGA08_12450</name>
</gene>
<keyword evidence="2" id="KW-1185">Reference proteome</keyword>
<evidence type="ECO:0000313" key="2">
    <source>
        <dbReference type="Proteomes" id="UP000565711"/>
    </source>
</evidence>
<dbReference type="Proteomes" id="UP000565711">
    <property type="component" value="Unassembled WGS sequence"/>
</dbReference>
<organism evidence="1 2">
    <name type="scientific">Nocardia vermiculata</name>
    <dbReference type="NCBI Taxonomy" id="257274"/>
    <lineage>
        <taxon>Bacteria</taxon>
        <taxon>Bacillati</taxon>
        <taxon>Actinomycetota</taxon>
        <taxon>Actinomycetes</taxon>
        <taxon>Mycobacteriales</taxon>
        <taxon>Nocardiaceae</taxon>
        <taxon>Nocardia</taxon>
    </lineage>
</organism>
<evidence type="ECO:0000313" key="1">
    <source>
        <dbReference type="EMBL" id="NKY51023.1"/>
    </source>
</evidence>
<protein>
    <submittedName>
        <fullName evidence="1">Ferredoxin</fullName>
    </submittedName>
</protein>
<dbReference type="AlphaFoldDB" id="A0A846XV69"/>
<name>A0A846XV69_9NOCA</name>
<accession>A0A846XV69</accession>
<dbReference type="EMBL" id="JAAXOP010000005">
    <property type="protein sequence ID" value="NKY51023.1"/>
    <property type="molecule type" value="Genomic_DNA"/>
</dbReference>
<proteinExistence type="predicted"/>